<dbReference type="GO" id="GO:0016887">
    <property type="term" value="F:ATP hydrolysis activity"/>
    <property type="evidence" value="ECO:0007669"/>
    <property type="project" value="InterPro"/>
</dbReference>
<protein>
    <recommendedName>
        <fullName evidence="3">Replication factor C subunit 1</fullName>
    </recommendedName>
</protein>
<keyword evidence="5" id="KW-0547">Nucleotide-binding</keyword>
<evidence type="ECO:0000256" key="1">
    <source>
        <dbReference type="ARBA" id="ARBA00004123"/>
    </source>
</evidence>
<dbReference type="InterPro" id="IPR027417">
    <property type="entry name" value="P-loop_NTPase"/>
</dbReference>
<dbReference type="Pfam" id="PF00533">
    <property type="entry name" value="BRCT"/>
    <property type="match status" value="1"/>
</dbReference>
<keyword evidence="7" id="KW-0539">Nucleus</keyword>
<dbReference type="SUPFAM" id="SSF52113">
    <property type="entry name" value="BRCT domain"/>
    <property type="match status" value="1"/>
</dbReference>
<dbReference type="InterPro" id="IPR012178">
    <property type="entry name" value="RFC1"/>
</dbReference>
<name>A0AAU9UNQ6_EUPED</name>
<feature type="compositionally biased region" description="Basic and acidic residues" evidence="8">
    <location>
        <begin position="209"/>
        <end position="222"/>
    </location>
</feature>
<dbReference type="Pfam" id="PF00004">
    <property type="entry name" value="AAA"/>
    <property type="match status" value="1"/>
</dbReference>
<sequence>MSRDIRSFFTVKKEKKTKDEDSDVIPESPNVQIIQKKKQNRKRRQIKDDSDEEIFTSKKKIQSPPKPKLREVKPAELFGSAPIKRTEPLVKKSKKKTEIAIHSDEEFEQSLLQIDELNSVENQKKTPEKNHVNETKNNIEKNENKIAINHDSINNEDAETSLKTSKRKLETSIDIKKEIESTSKPTEKIKTDFSEFIEDEEHNSNDQTNEPKSKKPRMDKSFNDSVLSDEERHERKRYSAALYQKYLNRSGPKHLGSKEIPEGAPDCLKDHAFLLTGVLDSFERDDIVAAITKYGGTVKSGISKKVTHVLAGEDAGPAKLAKAQELGIKIINEDEFLSIIKESTNKKKLPNDKRLKHNENKNSDKKLNESKNESSTKKIKKSPKTEEKNKINVNNVKNESVSPNKNINKEKVKSEDAKIKSEVIEKSGSKVNGEIQKSSSLIDTSNTLMWVDKYKPQNLKQIIGQHGEASNVKKLLNWLTKWYVNRKAKLPKPNPWAKNDDGGYYKAALLSGPPGVGKTTTVSLVCKELGFDMVEFNASDTRSKNLIKEQISELLTTTSLSGYAKGNSGKGAVSKKHVLVMDEVDGMAGNEDRGGLQELISLIKSTSVPIVCMCNDRNSEKMRTLVNYCYDLRFSRPRLEQIKVQSLACQVFLRVL</sequence>
<feature type="compositionally biased region" description="Basic residues" evidence="8">
    <location>
        <begin position="35"/>
        <end position="45"/>
    </location>
</feature>
<keyword evidence="6" id="KW-0067">ATP-binding</keyword>
<dbReference type="CDD" id="cd00009">
    <property type="entry name" value="AAA"/>
    <property type="match status" value="1"/>
</dbReference>
<evidence type="ECO:0000259" key="9">
    <source>
        <dbReference type="PROSITE" id="PS50172"/>
    </source>
</evidence>
<reference evidence="10" key="1">
    <citation type="submission" date="2022-03" db="EMBL/GenBank/DDBJ databases">
        <authorList>
            <person name="Tunstrom K."/>
        </authorList>
    </citation>
    <scope>NUCLEOTIDE SEQUENCE</scope>
</reference>
<proteinExistence type="inferred from homology"/>
<evidence type="ECO:0000256" key="4">
    <source>
        <dbReference type="ARBA" id="ARBA00022705"/>
    </source>
</evidence>
<feature type="compositionally biased region" description="Basic and acidic residues" evidence="8">
    <location>
        <begin position="122"/>
        <end position="144"/>
    </location>
</feature>
<dbReference type="GO" id="GO:0006281">
    <property type="term" value="P:DNA repair"/>
    <property type="evidence" value="ECO:0007669"/>
    <property type="project" value="InterPro"/>
</dbReference>
<feature type="region of interest" description="Disordered" evidence="8">
    <location>
        <begin position="118"/>
        <end position="233"/>
    </location>
</feature>
<dbReference type="InterPro" id="IPR003593">
    <property type="entry name" value="AAA+_ATPase"/>
</dbReference>
<dbReference type="GO" id="GO:0005634">
    <property type="term" value="C:nucleus"/>
    <property type="evidence" value="ECO:0007669"/>
    <property type="project" value="UniProtKB-SubCell"/>
</dbReference>
<dbReference type="FunFam" id="3.40.50.10190:FF:000001">
    <property type="entry name" value="Replication factor C subunit 1"/>
    <property type="match status" value="1"/>
</dbReference>
<comment type="caution">
    <text evidence="10">The sequence shown here is derived from an EMBL/GenBank/DDBJ whole genome shotgun (WGS) entry which is preliminary data.</text>
</comment>
<evidence type="ECO:0000256" key="6">
    <source>
        <dbReference type="ARBA" id="ARBA00022840"/>
    </source>
</evidence>
<dbReference type="GO" id="GO:0003677">
    <property type="term" value="F:DNA binding"/>
    <property type="evidence" value="ECO:0007669"/>
    <property type="project" value="TreeGrafter"/>
</dbReference>
<dbReference type="PROSITE" id="PS50172">
    <property type="entry name" value="BRCT"/>
    <property type="match status" value="1"/>
</dbReference>
<accession>A0AAU9UNQ6</accession>
<dbReference type="AlphaFoldDB" id="A0AAU9UNQ6"/>
<dbReference type="InterPro" id="IPR001357">
    <property type="entry name" value="BRCT_dom"/>
</dbReference>
<gene>
    <name evidence="10" type="ORF">EEDITHA_LOCUS14467</name>
</gene>
<dbReference type="GO" id="GO:0005524">
    <property type="term" value="F:ATP binding"/>
    <property type="evidence" value="ECO:0007669"/>
    <property type="project" value="UniProtKB-KW"/>
</dbReference>
<dbReference type="PANTHER" id="PTHR23389:SF6">
    <property type="entry name" value="REPLICATION FACTOR C SUBUNIT 1"/>
    <property type="match status" value="1"/>
</dbReference>
<dbReference type="Proteomes" id="UP001153954">
    <property type="component" value="Unassembled WGS sequence"/>
</dbReference>
<dbReference type="PIRSF" id="PIRSF036578">
    <property type="entry name" value="RFC1"/>
    <property type="match status" value="1"/>
</dbReference>
<keyword evidence="11" id="KW-1185">Reference proteome</keyword>
<dbReference type="EMBL" id="CAKOGL010000022">
    <property type="protein sequence ID" value="CAH2099502.1"/>
    <property type="molecule type" value="Genomic_DNA"/>
</dbReference>
<evidence type="ECO:0000256" key="7">
    <source>
        <dbReference type="ARBA" id="ARBA00023242"/>
    </source>
</evidence>
<feature type="compositionally biased region" description="Low complexity" evidence="8">
    <location>
        <begin position="391"/>
        <end position="406"/>
    </location>
</feature>
<feature type="domain" description="BRCT" evidence="9">
    <location>
        <begin position="263"/>
        <end position="342"/>
    </location>
</feature>
<dbReference type="GO" id="GO:0006260">
    <property type="term" value="P:DNA replication"/>
    <property type="evidence" value="ECO:0007669"/>
    <property type="project" value="UniProtKB-KW"/>
</dbReference>
<dbReference type="PANTHER" id="PTHR23389">
    <property type="entry name" value="CHROMOSOME TRANSMISSION FIDELITY FACTOR 18"/>
    <property type="match status" value="1"/>
</dbReference>
<evidence type="ECO:0000256" key="3">
    <source>
        <dbReference type="ARBA" id="ARBA00020401"/>
    </source>
</evidence>
<dbReference type="FunFam" id="3.40.50.300:FF:000395">
    <property type="entry name" value="Replication factor C subunit 1"/>
    <property type="match status" value="1"/>
</dbReference>
<evidence type="ECO:0000313" key="11">
    <source>
        <dbReference type="Proteomes" id="UP001153954"/>
    </source>
</evidence>
<feature type="region of interest" description="Disordered" evidence="8">
    <location>
        <begin position="1"/>
        <end position="71"/>
    </location>
</feature>
<evidence type="ECO:0000313" key="10">
    <source>
        <dbReference type="EMBL" id="CAH2099502.1"/>
    </source>
</evidence>
<evidence type="ECO:0000256" key="2">
    <source>
        <dbReference type="ARBA" id="ARBA00006116"/>
    </source>
</evidence>
<feature type="region of interest" description="Disordered" evidence="8">
    <location>
        <begin position="348"/>
        <end position="415"/>
    </location>
</feature>
<evidence type="ECO:0000256" key="5">
    <source>
        <dbReference type="ARBA" id="ARBA00022741"/>
    </source>
</evidence>
<dbReference type="Gene3D" id="3.40.50.10190">
    <property type="entry name" value="BRCT domain"/>
    <property type="match status" value="1"/>
</dbReference>
<dbReference type="InterPro" id="IPR036420">
    <property type="entry name" value="BRCT_dom_sf"/>
</dbReference>
<feature type="compositionally biased region" description="Basic and acidic residues" evidence="8">
    <location>
        <begin position="167"/>
        <end position="193"/>
    </location>
</feature>
<keyword evidence="4" id="KW-0235">DNA replication</keyword>
<evidence type="ECO:0000256" key="8">
    <source>
        <dbReference type="SAM" id="MobiDB-lite"/>
    </source>
</evidence>
<comment type="subcellular location">
    <subcellularLocation>
        <location evidence="1">Nucleus</location>
    </subcellularLocation>
</comment>
<feature type="compositionally biased region" description="Basic and acidic residues" evidence="8">
    <location>
        <begin position="348"/>
        <end position="376"/>
    </location>
</feature>
<organism evidence="10 11">
    <name type="scientific">Euphydryas editha</name>
    <name type="common">Edith's checkerspot</name>
    <dbReference type="NCBI Taxonomy" id="104508"/>
    <lineage>
        <taxon>Eukaryota</taxon>
        <taxon>Metazoa</taxon>
        <taxon>Ecdysozoa</taxon>
        <taxon>Arthropoda</taxon>
        <taxon>Hexapoda</taxon>
        <taxon>Insecta</taxon>
        <taxon>Pterygota</taxon>
        <taxon>Neoptera</taxon>
        <taxon>Endopterygota</taxon>
        <taxon>Lepidoptera</taxon>
        <taxon>Glossata</taxon>
        <taxon>Ditrysia</taxon>
        <taxon>Papilionoidea</taxon>
        <taxon>Nymphalidae</taxon>
        <taxon>Nymphalinae</taxon>
        <taxon>Euphydryas</taxon>
    </lineage>
</organism>
<dbReference type="GO" id="GO:0003689">
    <property type="term" value="F:DNA clamp loader activity"/>
    <property type="evidence" value="ECO:0007669"/>
    <property type="project" value="InterPro"/>
</dbReference>
<dbReference type="InterPro" id="IPR003959">
    <property type="entry name" value="ATPase_AAA_core"/>
</dbReference>
<dbReference type="SMART" id="SM00292">
    <property type="entry name" value="BRCT"/>
    <property type="match status" value="1"/>
</dbReference>
<dbReference type="SUPFAM" id="SSF52540">
    <property type="entry name" value="P-loop containing nucleoside triphosphate hydrolases"/>
    <property type="match status" value="1"/>
</dbReference>
<comment type="similarity">
    <text evidence="2">Belongs to the activator 1 large subunit family.</text>
</comment>
<dbReference type="GO" id="GO:0005663">
    <property type="term" value="C:DNA replication factor C complex"/>
    <property type="evidence" value="ECO:0007669"/>
    <property type="project" value="InterPro"/>
</dbReference>
<dbReference type="Gene3D" id="3.40.50.300">
    <property type="entry name" value="P-loop containing nucleotide triphosphate hydrolases"/>
    <property type="match status" value="1"/>
</dbReference>
<dbReference type="SMART" id="SM00382">
    <property type="entry name" value="AAA"/>
    <property type="match status" value="1"/>
</dbReference>